<protein>
    <submittedName>
        <fullName evidence="2">Uncharacterized protein</fullName>
    </submittedName>
</protein>
<dbReference type="PANTHER" id="PTHR31579:SF1">
    <property type="entry name" value="OS03G0796600 PROTEIN"/>
    <property type="match status" value="1"/>
</dbReference>
<dbReference type="InterPro" id="IPR006502">
    <property type="entry name" value="PDDEXK-like"/>
</dbReference>
<feature type="compositionally biased region" description="Acidic residues" evidence="1">
    <location>
        <begin position="448"/>
        <end position="457"/>
    </location>
</feature>
<feature type="compositionally biased region" description="Basic and acidic residues" evidence="1">
    <location>
        <begin position="402"/>
        <end position="437"/>
    </location>
</feature>
<dbReference type="Pfam" id="PF04720">
    <property type="entry name" value="PDDEXK_6"/>
    <property type="match status" value="1"/>
</dbReference>
<gene>
    <name evidence="2" type="ORF">Vafri_17752</name>
</gene>
<feature type="compositionally biased region" description="Acidic residues" evidence="1">
    <location>
        <begin position="253"/>
        <end position="264"/>
    </location>
</feature>
<feature type="region of interest" description="Disordered" evidence="1">
    <location>
        <begin position="508"/>
        <end position="532"/>
    </location>
</feature>
<evidence type="ECO:0000313" key="3">
    <source>
        <dbReference type="Proteomes" id="UP000747399"/>
    </source>
</evidence>
<keyword evidence="3" id="KW-1185">Reference proteome</keyword>
<accession>A0A8J4BKP1</accession>
<proteinExistence type="predicted"/>
<feature type="region of interest" description="Disordered" evidence="1">
    <location>
        <begin position="229"/>
        <end position="286"/>
    </location>
</feature>
<feature type="region of interest" description="Disordered" evidence="1">
    <location>
        <begin position="66"/>
        <end position="85"/>
    </location>
</feature>
<dbReference type="EMBL" id="BNCO01000060">
    <property type="protein sequence ID" value="GIL63729.1"/>
    <property type="molecule type" value="Genomic_DNA"/>
</dbReference>
<dbReference type="PANTHER" id="PTHR31579">
    <property type="entry name" value="OS03G0796600 PROTEIN"/>
    <property type="match status" value="1"/>
</dbReference>
<evidence type="ECO:0000313" key="2">
    <source>
        <dbReference type="EMBL" id="GIL63729.1"/>
    </source>
</evidence>
<reference evidence="2" key="1">
    <citation type="journal article" date="2021" name="Proc. Natl. Acad. Sci. U.S.A.">
        <title>Three genomes in the algal genus Volvox reveal the fate of a haploid sex-determining region after a transition to homothallism.</title>
        <authorList>
            <person name="Yamamoto K."/>
            <person name="Hamaji T."/>
            <person name="Kawai-Toyooka H."/>
            <person name="Matsuzaki R."/>
            <person name="Takahashi F."/>
            <person name="Nishimura Y."/>
            <person name="Kawachi M."/>
            <person name="Noguchi H."/>
            <person name="Minakuchi Y."/>
            <person name="Umen J.G."/>
            <person name="Toyoda A."/>
            <person name="Nozaki H."/>
        </authorList>
    </citation>
    <scope>NUCLEOTIDE SEQUENCE</scope>
    <source>
        <strain evidence="2">NIES-3780</strain>
    </source>
</reference>
<evidence type="ECO:0000256" key="1">
    <source>
        <dbReference type="SAM" id="MobiDB-lite"/>
    </source>
</evidence>
<dbReference type="AlphaFoldDB" id="A0A8J4BKP1"/>
<organism evidence="2 3">
    <name type="scientific">Volvox africanus</name>
    <dbReference type="NCBI Taxonomy" id="51714"/>
    <lineage>
        <taxon>Eukaryota</taxon>
        <taxon>Viridiplantae</taxon>
        <taxon>Chlorophyta</taxon>
        <taxon>core chlorophytes</taxon>
        <taxon>Chlorophyceae</taxon>
        <taxon>CS clade</taxon>
        <taxon>Chlamydomonadales</taxon>
        <taxon>Volvocaceae</taxon>
        <taxon>Volvox</taxon>
    </lineage>
</organism>
<sequence>MDMMFDIDLDDGCHAGGAEGVQEGAGLLGCQQDAQTADGSRLGTSAVFGVWMDPRLNPKICAQPPALARRNHGSGSPSLAPSVTSAASGSLQQQVMVALRDIVSHSAAHQMVTVLRNSGFNVRMVAPAGGRCCNSHRGGGGGGVPSGSHRGCLPAPRRNPAAIAAGFKAKRRQAEHYWTVRDPYLLVLPSPGAPCFLADRVAARSADASTVNALATARMAAAPFQRRSTFGGTAGHVRADADGNDGGGGAVGQDDDDEEEEDAGSDIRTAWRQPAGVGSPRHRRHRSDLTATQVLAADIELYSSVTLGTSAAAAADHQAEVAVEPFVVEPGLRDLFRLGMSTPQYDNVVSRLPEVWVGPRAALMELADIMCLVMEVHFRSQGLDVPPWRRREAVMSRWDPNNQREVEHQQVDQRRWKQQHRDDHDHDHDDDHDDPRSFQDSGVAEQRQEEEQEENEEQGCFGVCKGPCSLRTPWFRSAINGDLGLSPGGLSPQARQSSAVFAAATAACASDPRRSSIGSGVSRDTLSSAGMEEAEEEMMMLGREGASPQSVLLLPGDRNNSHTAPLVATRTAAAAAAAAARSAAAADEVMMARRPSGNGAESRRPDPMQKLGTSWGLAARGQQLTSGHGHGKAGFVAAQEKGLVERRHHTSGITAAAAPVTVYGFQIVH</sequence>
<feature type="compositionally biased region" description="Polar residues" evidence="1">
    <location>
        <begin position="516"/>
        <end position="528"/>
    </location>
</feature>
<feature type="compositionally biased region" description="Polar residues" evidence="1">
    <location>
        <begin position="73"/>
        <end position="85"/>
    </location>
</feature>
<name>A0A8J4BKP1_9CHLO</name>
<comment type="caution">
    <text evidence="2">The sequence shown here is derived from an EMBL/GenBank/DDBJ whole genome shotgun (WGS) entry which is preliminary data.</text>
</comment>
<dbReference type="Proteomes" id="UP000747399">
    <property type="component" value="Unassembled WGS sequence"/>
</dbReference>
<feature type="region of interest" description="Disordered" evidence="1">
    <location>
        <begin position="399"/>
        <end position="462"/>
    </location>
</feature>